<reference evidence="2 3" key="1">
    <citation type="submission" date="2019-05" db="EMBL/GenBank/DDBJ databases">
        <title>Another draft genome of Portunus trituberculatus and its Hox gene families provides insights of decapod evolution.</title>
        <authorList>
            <person name="Jeong J.-H."/>
            <person name="Song I."/>
            <person name="Kim S."/>
            <person name="Choi T."/>
            <person name="Kim D."/>
            <person name="Ryu S."/>
            <person name="Kim W."/>
        </authorList>
    </citation>
    <scope>NUCLEOTIDE SEQUENCE [LARGE SCALE GENOMIC DNA]</scope>
    <source>
        <tissue evidence="2">Muscle</tissue>
    </source>
</reference>
<dbReference type="Proteomes" id="UP000324222">
    <property type="component" value="Unassembled WGS sequence"/>
</dbReference>
<evidence type="ECO:0000256" key="1">
    <source>
        <dbReference type="SAM" id="MobiDB-lite"/>
    </source>
</evidence>
<accession>A0A5B7EJN9</accession>
<evidence type="ECO:0000313" key="2">
    <source>
        <dbReference type="EMBL" id="MPC33548.1"/>
    </source>
</evidence>
<feature type="region of interest" description="Disordered" evidence="1">
    <location>
        <begin position="234"/>
        <end position="255"/>
    </location>
</feature>
<dbReference type="EMBL" id="VSRR010002856">
    <property type="protein sequence ID" value="MPC33548.1"/>
    <property type="molecule type" value="Genomic_DNA"/>
</dbReference>
<dbReference type="AlphaFoldDB" id="A0A5B7EJN9"/>
<proteinExistence type="predicted"/>
<keyword evidence="3" id="KW-1185">Reference proteome</keyword>
<protein>
    <submittedName>
        <fullName evidence="2">Uncharacterized protein</fullName>
    </submittedName>
</protein>
<sequence length="352" mass="38564">MDTTAATPLPRPQTSLTPRLNTPFIASATILPSLSTLSEGHGKTLAQLYDWFLALLKQHSSLELAIKEDKRMPYITVNAQAEAYAMLVGEGFLDMVLVPEDRETKQQLVIIHGMATCINVILIAFPEGFIWLKRHVVTNEPRPQLLGLFEGNMPSKVHLLGLANTMLASTPRNQRCVANVVILVTRVGNVVRLQDVSTVLTPISPPSAWKKIQAGTKIPPWCCNCQGEHSASSRLCPTRPRSFREPQDDNTPVHPTRVVFRPVPPPQHNAWMNGTLSLSAFPALPPSAAQMPVRLPLPGTAASSQRGTSHVASVHPLAPSTPPPALCHLELPFPGISLLPQLLLLHHRLTRW</sequence>
<name>A0A5B7EJN9_PORTR</name>
<comment type="caution">
    <text evidence="2">The sequence shown here is derived from an EMBL/GenBank/DDBJ whole genome shotgun (WGS) entry which is preliminary data.</text>
</comment>
<evidence type="ECO:0000313" key="3">
    <source>
        <dbReference type="Proteomes" id="UP000324222"/>
    </source>
</evidence>
<gene>
    <name evidence="2" type="ORF">E2C01_026903</name>
</gene>
<organism evidence="2 3">
    <name type="scientific">Portunus trituberculatus</name>
    <name type="common">Swimming crab</name>
    <name type="synonym">Neptunus trituberculatus</name>
    <dbReference type="NCBI Taxonomy" id="210409"/>
    <lineage>
        <taxon>Eukaryota</taxon>
        <taxon>Metazoa</taxon>
        <taxon>Ecdysozoa</taxon>
        <taxon>Arthropoda</taxon>
        <taxon>Crustacea</taxon>
        <taxon>Multicrustacea</taxon>
        <taxon>Malacostraca</taxon>
        <taxon>Eumalacostraca</taxon>
        <taxon>Eucarida</taxon>
        <taxon>Decapoda</taxon>
        <taxon>Pleocyemata</taxon>
        <taxon>Brachyura</taxon>
        <taxon>Eubrachyura</taxon>
        <taxon>Portunoidea</taxon>
        <taxon>Portunidae</taxon>
        <taxon>Portuninae</taxon>
        <taxon>Portunus</taxon>
    </lineage>
</organism>